<proteinExistence type="inferred from homology"/>
<evidence type="ECO:0000256" key="5">
    <source>
        <dbReference type="ARBA" id="ARBA00022989"/>
    </source>
</evidence>
<dbReference type="Pfam" id="PF01553">
    <property type="entry name" value="Acyltransferase"/>
    <property type="match status" value="1"/>
</dbReference>
<feature type="transmembrane region" description="Helical" evidence="9">
    <location>
        <begin position="78"/>
        <end position="103"/>
    </location>
</feature>
<comment type="similarity">
    <text evidence="2">Belongs to the 1-acyl-sn-glycerol-3-phosphate acyltransferase family.</text>
</comment>
<protein>
    <submittedName>
        <fullName evidence="11">Lpcat2b protein</fullName>
    </submittedName>
</protein>
<evidence type="ECO:0000313" key="12">
    <source>
        <dbReference type="Proteomes" id="UP000604046"/>
    </source>
</evidence>
<dbReference type="GO" id="GO:0016746">
    <property type="term" value="F:acyltransferase activity"/>
    <property type="evidence" value="ECO:0007669"/>
    <property type="project" value="UniProtKB-KW"/>
</dbReference>
<dbReference type="AlphaFoldDB" id="A0A812IBN4"/>
<evidence type="ECO:0000256" key="7">
    <source>
        <dbReference type="ARBA" id="ARBA00023136"/>
    </source>
</evidence>
<keyword evidence="7 9" id="KW-0472">Membrane</keyword>
<sequence>MVTALWLLAGYFGLGFCLHFLIWFCEVLRTLLCPSRWPDVPLKNKRKSEGGEQAPVGQGHECYDYDTPGWPLLAILKLIFALLTGLLPFRFIAFITSFLVIALALRIGFCLTPGSLGHRAVDLFFHAITKLLCTCCACYVTEVLHKERLAWIRKPGPHPILVPNHISLVEAFHLHYITWGMSGCVAKSQLSVPGVGAAAKFMGGLVIDPKDPNMKEKVKGGIAQYAKNEPDERGRYLFKRAFCIYPEGITNSQLGLYRFNLGAFAPGVPVQPILQRFPYTHMNPAWVSASKISPGNDLPWILLRYMSQITMPLQVKVMEVWDPSDAEVADPLLFASNVQNYMALQLGCVVTDTSNKILREKGGPFDLKAAKVKPSERGPDERFVFSSFTITRVSPLDAMDVDPKVDEILAPYPAVCGWLARLRSTPGFCESHAGFNKALPVIREHYVSRSMSPGDFSFIDCWEDPWLEPSGRD</sequence>
<keyword evidence="3" id="KW-0808">Transferase</keyword>
<evidence type="ECO:0000256" key="8">
    <source>
        <dbReference type="ARBA" id="ARBA00023315"/>
    </source>
</evidence>
<organism evidence="11 12">
    <name type="scientific">Symbiodinium natans</name>
    <dbReference type="NCBI Taxonomy" id="878477"/>
    <lineage>
        <taxon>Eukaryota</taxon>
        <taxon>Sar</taxon>
        <taxon>Alveolata</taxon>
        <taxon>Dinophyceae</taxon>
        <taxon>Suessiales</taxon>
        <taxon>Symbiodiniaceae</taxon>
        <taxon>Symbiodinium</taxon>
    </lineage>
</organism>
<evidence type="ECO:0000256" key="2">
    <source>
        <dbReference type="ARBA" id="ARBA00008655"/>
    </source>
</evidence>
<accession>A0A812IBN4</accession>
<keyword evidence="8" id="KW-0012">Acyltransferase</keyword>
<reference evidence="11" key="1">
    <citation type="submission" date="2021-02" db="EMBL/GenBank/DDBJ databases">
        <authorList>
            <person name="Dougan E. K."/>
            <person name="Rhodes N."/>
            <person name="Thang M."/>
            <person name="Chan C."/>
        </authorList>
    </citation>
    <scope>NUCLEOTIDE SEQUENCE</scope>
</reference>
<evidence type="ECO:0000256" key="3">
    <source>
        <dbReference type="ARBA" id="ARBA00022679"/>
    </source>
</evidence>
<dbReference type="SMART" id="SM00563">
    <property type="entry name" value="PlsC"/>
    <property type="match status" value="1"/>
</dbReference>
<evidence type="ECO:0000313" key="11">
    <source>
        <dbReference type="EMBL" id="CAE7032495.1"/>
    </source>
</evidence>
<keyword evidence="6" id="KW-0443">Lipid metabolism</keyword>
<feature type="transmembrane region" description="Helical" evidence="9">
    <location>
        <begin position="6"/>
        <end position="28"/>
    </location>
</feature>
<evidence type="ECO:0000256" key="1">
    <source>
        <dbReference type="ARBA" id="ARBA00004370"/>
    </source>
</evidence>
<dbReference type="GO" id="GO:0006629">
    <property type="term" value="P:lipid metabolic process"/>
    <property type="evidence" value="ECO:0007669"/>
    <property type="project" value="UniProtKB-KW"/>
</dbReference>
<keyword evidence="5 9" id="KW-1133">Transmembrane helix</keyword>
<dbReference type="GO" id="GO:0016020">
    <property type="term" value="C:membrane"/>
    <property type="evidence" value="ECO:0007669"/>
    <property type="project" value="UniProtKB-SubCell"/>
</dbReference>
<keyword evidence="4 9" id="KW-0812">Transmembrane</keyword>
<dbReference type="EMBL" id="CAJNDS010000239">
    <property type="protein sequence ID" value="CAE7032495.1"/>
    <property type="molecule type" value="Genomic_DNA"/>
</dbReference>
<dbReference type="PANTHER" id="PTHR23063">
    <property type="entry name" value="PHOSPHOLIPID ACYLTRANSFERASE"/>
    <property type="match status" value="1"/>
</dbReference>
<dbReference type="OrthoDB" id="440239at2759"/>
<keyword evidence="12" id="KW-1185">Reference proteome</keyword>
<gene>
    <name evidence="11" type="primary">Lpcat2b</name>
    <name evidence="11" type="ORF">SNAT2548_LOCUS3910</name>
</gene>
<dbReference type="PANTHER" id="PTHR23063:SF52">
    <property type="entry name" value="LYSOPHOSPHATIDYLCHOLINE ACYLTRANSFERASE"/>
    <property type="match status" value="1"/>
</dbReference>
<dbReference type="Proteomes" id="UP000604046">
    <property type="component" value="Unassembled WGS sequence"/>
</dbReference>
<evidence type="ECO:0000256" key="6">
    <source>
        <dbReference type="ARBA" id="ARBA00023098"/>
    </source>
</evidence>
<dbReference type="InterPro" id="IPR002123">
    <property type="entry name" value="Plipid/glycerol_acylTrfase"/>
</dbReference>
<comment type="caution">
    <text evidence="11">The sequence shown here is derived from an EMBL/GenBank/DDBJ whole genome shotgun (WGS) entry which is preliminary data.</text>
</comment>
<dbReference type="SUPFAM" id="SSF69593">
    <property type="entry name" value="Glycerol-3-phosphate (1)-acyltransferase"/>
    <property type="match status" value="1"/>
</dbReference>
<comment type="subcellular location">
    <subcellularLocation>
        <location evidence="1">Membrane</location>
    </subcellularLocation>
</comment>
<feature type="domain" description="Phospholipid/glycerol acyltransferase" evidence="10">
    <location>
        <begin position="159"/>
        <end position="278"/>
    </location>
</feature>
<evidence type="ECO:0000256" key="4">
    <source>
        <dbReference type="ARBA" id="ARBA00022692"/>
    </source>
</evidence>
<evidence type="ECO:0000256" key="9">
    <source>
        <dbReference type="SAM" id="Phobius"/>
    </source>
</evidence>
<evidence type="ECO:0000259" key="10">
    <source>
        <dbReference type="SMART" id="SM00563"/>
    </source>
</evidence>
<name>A0A812IBN4_9DINO</name>